<dbReference type="CDD" id="cd00085">
    <property type="entry name" value="HNHc"/>
    <property type="match status" value="1"/>
</dbReference>
<dbReference type="GO" id="GO:0004519">
    <property type="term" value="F:endonuclease activity"/>
    <property type="evidence" value="ECO:0007669"/>
    <property type="project" value="UniProtKB-KW"/>
</dbReference>
<dbReference type="EMBL" id="CP041186">
    <property type="protein sequence ID" value="QDG54222.1"/>
    <property type="molecule type" value="Genomic_DNA"/>
</dbReference>
<dbReference type="SMART" id="SM00507">
    <property type="entry name" value="HNHc"/>
    <property type="match status" value="1"/>
</dbReference>
<keyword evidence="2" id="KW-0540">Nuclease</keyword>
<dbReference type="OrthoDB" id="9802901at2"/>
<protein>
    <submittedName>
        <fullName evidence="2">HNH endonuclease</fullName>
    </submittedName>
</protein>
<dbReference type="InterPro" id="IPR029471">
    <property type="entry name" value="HNH_5"/>
</dbReference>
<accession>A0A4Y6Q120</accession>
<dbReference type="AlphaFoldDB" id="A0A4Y6Q120"/>
<dbReference type="InterPro" id="IPR052892">
    <property type="entry name" value="NA-targeting_endonuclease"/>
</dbReference>
<feature type="domain" description="HNH nuclease" evidence="1">
    <location>
        <begin position="69"/>
        <end position="122"/>
    </location>
</feature>
<sequence>MDPALLLNATYEPLSVVSWKKAITLLILGKAEMIEPQASVVHSATRVFRLPSVLRLLRRVSVPRSRVQFSRTNVYRRDGFSCQYCGVRFRKEELTFDHVLPRSRGGATNWTNIVTSCKPCNRTKGDRTPEEATMPLLSQPKEPRWWPFSASSARFDEHPDEWKPYLWT</sequence>
<dbReference type="Pfam" id="PF14279">
    <property type="entry name" value="HNH_5"/>
    <property type="match status" value="1"/>
</dbReference>
<accession>A0A5B8YFT1</accession>
<dbReference type="PANTHER" id="PTHR33877">
    <property type="entry name" value="SLL1193 PROTEIN"/>
    <property type="match status" value="1"/>
</dbReference>
<evidence type="ECO:0000313" key="2">
    <source>
        <dbReference type="EMBL" id="QDG54222.1"/>
    </source>
</evidence>
<dbReference type="RefSeq" id="WP_141200666.1">
    <property type="nucleotide sequence ID" value="NZ_CP041186.1"/>
</dbReference>
<dbReference type="Gene3D" id="1.10.30.50">
    <property type="match status" value="1"/>
</dbReference>
<dbReference type="PANTHER" id="PTHR33877:SF2">
    <property type="entry name" value="OS07G0170200 PROTEIN"/>
    <property type="match status" value="1"/>
</dbReference>
<gene>
    <name evidence="2" type="ORF">FIV42_26805</name>
</gene>
<evidence type="ECO:0000259" key="1">
    <source>
        <dbReference type="SMART" id="SM00507"/>
    </source>
</evidence>
<organism evidence="2 3">
    <name type="scientific">Persicimonas caeni</name>
    <dbReference type="NCBI Taxonomy" id="2292766"/>
    <lineage>
        <taxon>Bacteria</taxon>
        <taxon>Deltaproteobacteria</taxon>
        <taxon>Bradymonadales</taxon>
        <taxon>Bradymonadaceae</taxon>
        <taxon>Persicimonas</taxon>
    </lineage>
</organism>
<keyword evidence="2" id="KW-0378">Hydrolase</keyword>
<keyword evidence="2" id="KW-0255">Endonuclease</keyword>
<dbReference type="Proteomes" id="UP000315995">
    <property type="component" value="Chromosome"/>
</dbReference>
<proteinExistence type="predicted"/>
<reference evidence="2 3" key="1">
    <citation type="submission" date="2019-06" db="EMBL/GenBank/DDBJ databases">
        <title>Persicimonas caeni gen. nov., sp. nov., a predatory bacterium isolated from solar saltern.</title>
        <authorList>
            <person name="Wang S."/>
        </authorList>
    </citation>
    <scope>NUCLEOTIDE SEQUENCE [LARGE SCALE GENOMIC DNA]</scope>
    <source>
        <strain evidence="2 3">YN101</strain>
    </source>
</reference>
<name>A0A4Y6Q120_PERCE</name>
<keyword evidence="3" id="KW-1185">Reference proteome</keyword>
<dbReference type="InterPro" id="IPR003615">
    <property type="entry name" value="HNH_nuc"/>
</dbReference>
<evidence type="ECO:0000313" key="3">
    <source>
        <dbReference type="Proteomes" id="UP000315995"/>
    </source>
</evidence>